<feature type="domain" description="NAD(P)-binding" evidence="1">
    <location>
        <begin position="6"/>
        <end position="116"/>
    </location>
</feature>
<sequence length="280" mass="30210">MYAITGITGQVGASLAEALRAAHKPFRAIVRDAAKASRFEHAAIAELDDTAALAQAFEGAEAVFILLPPLFDPTPGFPESTRTIASIKAALAAARPDRVVVLSTIGADATEENLLSQLGHMEKALGELPMPVAFLRAAWFMENSQWDVAQARDTGVIDSYLQPLDRRIAMVATRDIGQRAAALLGEHWDGVRIVELEGPTRTSPNDIAAALAEALGRDVVARVVPRETWEARFREQGMQHPGPRMRMVDGFNEGWIDFGPGATKGVVTLGEVIRELVPRG</sequence>
<name>A0A0F3KQU7_9GAMM</name>
<dbReference type="Gene3D" id="3.40.50.720">
    <property type="entry name" value="NAD(P)-binding Rossmann-like Domain"/>
    <property type="match status" value="1"/>
</dbReference>
<dbReference type="InterPro" id="IPR016040">
    <property type="entry name" value="NAD(P)-bd_dom"/>
</dbReference>
<dbReference type="SUPFAM" id="SSF51735">
    <property type="entry name" value="NAD(P)-binding Rossmann-fold domains"/>
    <property type="match status" value="1"/>
</dbReference>
<organism evidence="2 3">
    <name type="scientific">Luteibacter yeojuensis</name>
    <dbReference type="NCBI Taxonomy" id="345309"/>
    <lineage>
        <taxon>Bacteria</taxon>
        <taxon>Pseudomonadati</taxon>
        <taxon>Pseudomonadota</taxon>
        <taxon>Gammaproteobacteria</taxon>
        <taxon>Lysobacterales</taxon>
        <taxon>Rhodanobacteraceae</taxon>
        <taxon>Luteibacter</taxon>
    </lineage>
</organism>
<dbReference type="RefSeq" id="WP_045829688.1">
    <property type="nucleotide sequence ID" value="NZ_JZRB01000022.1"/>
</dbReference>
<evidence type="ECO:0000313" key="2">
    <source>
        <dbReference type="EMBL" id="KJV33352.1"/>
    </source>
</evidence>
<evidence type="ECO:0000313" key="3">
    <source>
        <dbReference type="Proteomes" id="UP000033651"/>
    </source>
</evidence>
<gene>
    <name evidence="2" type="ORF">VI08_11280</name>
</gene>
<dbReference type="Gene3D" id="3.90.25.10">
    <property type="entry name" value="UDP-galactose 4-epimerase, domain 1"/>
    <property type="match status" value="1"/>
</dbReference>
<dbReference type="PATRIC" id="fig|345309.4.peg.1601"/>
<dbReference type="OrthoDB" id="9798669at2"/>
<dbReference type="Pfam" id="PF13460">
    <property type="entry name" value="NAD_binding_10"/>
    <property type="match status" value="1"/>
</dbReference>
<dbReference type="EMBL" id="JZRB01000022">
    <property type="protein sequence ID" value="KJV33352.1"/>
    <property type="molecule type" value="Genomic_DNA"/>
</dbReference>
<comment type="caution">
    <text evidence="2">The sequence shown here is derived from an EMBL/GenBank/DDBJ whole genome shotgun (WGS) entry which is preliminary data.</text>
</comment>
<proteinExistence type="predicted"/>
<dbReference type="AlphaFoldDB" id="A0A0F3KQU7"/>
<dbReference type="PANTHER" id="PTHR43162">
    <property type="match status" value="1"/>
</dbReference>
<dbReference type="PANTHER" id="PTHR43162:SF1">
    <property type="entry name" value="PRESTALK A DIFFERENTIATION PROTEIN A"/>
    <property type="match status" value="1"/>
</dbReference>
<reference evidence="2 3" key="1">
    <citation type="submission" date="2015-03" db="EMBL/GenBank/DDBJ databases">
        <title>Draft genome sequence of Luteibacter yeojuensis strain SU11.</title>
        <authorList>
            <person name="Sulaiman J."/>
            <person name="Priya K."/>
            <person name="Chan K.-G."/>
        </authorList>
    </citation>
    <scope>NUCLEOTIDE SEQUENCE [LARGE SCALE GENOMIC DNA]</scope>
    <source>
        <strain evidence="2 3">SU11</strain>
    </source>
</reference>
<evidence type="ECO:0000259" key="1">
    <source>
        <dbReference type="Pfam" id="PF13460"/>
    </source>
</evidence>
<dbReference type="InterPro" id="IPR051604">
    <property type="entry name" value="Ergot_Alk_Oxidoreductase"/>
</dbReference>
<dbReference type="Proteomes" id="UP000033651">
    <property type="component" value="Unassembled WGS sequence"/>
</dbReference>
<dbReference type="InterPro" id="IPR036291">
    <property type="entry name" value="NAD(P)-bd_dom_sf"/>
</dbReference>
<accession>A0A0F3KQU7</accession>
<protein>
    <submittedName>
        <fullName evidence="2">NmrA family transcriptional regulator</fullName>
    </submittedName>
</protein>
<keyword evidence="3" id="KW-1185">Reference proteome</keyword>